<keyword evidence="7" id="KW-0378">Hydrolase</keyword>
<accession>A0A9W7WS38</accession>
<dbReference type="InterPro" id="IPR040255">
    <property type="entry name" value="Non-specific_endonuclease"/>
</dbReference>
<dbReference type="Pfam" id="PF01223">
    <property type="entry name" value="Endonuclease_NS"/>
    <property type="match status" value="3"/>
</dbReference>
<evidence type="ECO:0000313" key="8">
    <source>
        <dbReference type="Proteomes" id="UP001059041"/>
    </source>
</evidence>
<dbReference type="Proteomes" id="UP001059041">
    <property type="component" value="Linkage Group LG7"/>
</dbReference>
<evidence type="ECO:0000256" key="4">
    <source>
        <dbReference type="SAM" id="MobiDB-lite"/>
    </source>
</evidence>
<name>A0A9W7WS38_TRIRA</name>
<dbReference type="EMBL" id="JAFHDT010000007">
    <property type="protein sequence ID" value="KAI7807243.1"/>
    <property type="molecule type" value="Genomic_DNA"/>
</dbReference>
<dbReference type="PANTHER" id="PTHR13966:SF5">
    <property type="entry name" value="ENDONUCLEASE G, MITOCHONDRIAL"/>
    <property type="match status" value="1"/>
</dbReference>
<feature type="region of interest" description="Disordered" evidence="4">
    <location>
        <begin position="189"/>
        <end position="208"/>
    </location>
</feature>
<dbReference type="SMART" id="SM00892">
    <property type="entry name" value="Endonuclease_NS"/>
    <property type="match status" value="3"/>
</dbReference>
<dbReference type="InterPro" id="IPR020821">
    <property type="entry name" value="ENPP1-3/EXOG-like_nuc-like"/>
</dbReference>
<feature type="domain" description="DNA/RNA non-specific endonuclease/pyrophosphatase/phosphodiesterase" evidence="6">
    <location>
        <begin position="224"/>
        <end position="469"/>
    </location>
</feature>
<keyword evidence="8" id="KW-1185">Reference proteome</keyword>
<dbReference type="GO" id="GO:0003676">
    <property type="term" value="F:nucleic acid binding"/>
    <property type="evidence" value="ECO:0007669"/>
    <property type="project" value="InterPro"/>
</dbReference>
<feature type="domain" description="DNA/RNA non-specific endonuclease/pyrophosphatase/phosphodiesterase" evidence="6">
    <location>
        <begin position="495"/>
        <end position="676"/>
    </location>
</feature>
<evidence type="ECO:0000259" key="6">
    <source>
        <dbReference type="SMART" id="SM00892"/>
    </source>
</evidence>
<keyword evidence="7" id="KW-0540">Nuclease</keyword>
<dbReference type="PANTHER" id="PTHR13966">
    <property type="entry name" value="ENDONUCLEASE RELATED"/>
    <property type="match status" value="1"/>
</dbReference>
<dbReference type="SUPFAM" id="SSF54060">
    <property type="entry name" value="His-Me finger endonucleases"/>
    <property type="match status" value="3"/>
</dbReference>
<protein>
    <submittedName>
        <fullName evidence="7">Endonuclease G</fullName>
    </submittedName>
</protein>
<dbReference type="InterPro" id="IPR044925">
    <property type="entry name" value="His-Me_finger_sf"/>
</dbReference>
<feature type="domain" description="ENPP1-3/EXOG-like endonuclease/phosphodiesterase" evidence="5">
    <location>
        <begin position="760"/>
        <end position="963"/>
    </location>
</feature>
<dbReference type="GO" id="GO:0006309">
    <property type="term" value="P:apoptotic DNA fragmentation"/>
    <property type="evidence" value="ECO:0007669"/>
    <property type="project" value="TreeGrafter"/>
</dbReference>
<dbReference type="GO" id="GO:0000014">
    <property type="term" value="F:single-stranded DNA endodeoxyribonuclease activity"/>
    <property type="evidence" value="ECO:0007669"/>
    <property type="project" value="TreeGrafter"/>
</dbReference>
<evidence type="ECO:0000256" key="2">
    <source>
        <dbReference type="PIRSR" id="PIRSR640255-1"/>
    </source>
</evidence>
<evidence type="ECO:0000259" key="5">
    <source>
        <dbReference type="SMART" id="SM00477"/>
    </source>
</evidence>
<evidence type="ECO:0000256" key="3">
    <source>
        <dbReference type="PIRSR" id="PIRSR640255-2"/>
    </source>
</evidence>
<reference evidence="7" key="1">
    <citation type="submission" date="2021-02" db="EMBL/GenBank/DDBJ databases">
        <title>Comparative genomics reveals that relaxation of natural selection precedes convergent phenotypic evolution of cavefish.</title>
        <authorList>
            <person name="Peng Z."/>
        </authorList>
    </citation>
    <scope>NUCLEOTIDE SEQUENCE</scope>
    <source>
        <tissue evidence="7">Muscle</tissue>
    </source>
</reference>
<feature type="region of interest" description="Disordered" evidence="4">
    <location>
        <begin position="1"/>
        <end position="25"/>
    </location>
</feature>
<dbReference type="GO" id="GO:0005743">
    <property type="term" value="C:mitochondrial inner membrane"/>
    <property type="evidence" value="ECO:0007669"/>
    <property type="project" value="TreeGrafter"/>
</dbReference>
<organism evidence="7 8">
    <name type="scientific">Triplophysa rosa</name>
    <name type="common">Cave loach</name>
    <dbReference type="NCBI Taxonomy" id="992332"/>
    <lineage>
        <taxon>Eukaryota</taxon>
        <taxon>Metazoa</taxon>
        <taxon>Chordata</taxon>
        <taxon>Craniata</taxon>
        <taxon>Vertebrata</taxon>
        <taxon>Euteleostomi</taxon>
        <taxon>Actinopterygii</taxon>
        <taxon>Neopterygii</taxon>
        <taxon>Teleostei</taxon>
        <taxon>Ostariophysi</taxon>
        <taxon>Cypriniformes</taxon>
        <taxon>Nemacheilidae</taxon>
        <taxon>Triplophysa</taxon>
    </lineage>
</organism>
<dbReference type="CDD" id="cd00091">
    <property type="entry name" value="NUC"/>
    <property type="match status" value="2"/>
</dbReference>
<comment type="similarity">
    <text evidence="1">Belongs to the DNA/RNA non-specific endonuclease family.</text>
</comment>
<keyword evidence="7" id="KW-0255">Endonuclease</keyword>
<evidence type="ECO:0000313" key="7">
    <source>
        <dbReference type="EMBL" id="KAI7807243.1"/>
    </source>
</evidence>
<feature type="binding site" evidence="3">
    <location>
        <position position="859"/>
    </location>
    <ligand>
        <name>Mg(2+)</name>
        <dbReference type="ChEBI" id="CHEBI:18420"/>
        <note>catalytic</note>
    </ligand>
</feature>
<comment type="caution">
    <text evidence="7">The sequence shown here is derived from an EMBL/GenBank/DDBJ whole genome shotgun (WGS) entry which is preliminary data.</text>
</comment>
<dbReference type="GO" id="GO:0004521">
    <property type="term" value="F:RNA endonuclease activity"/>
    <property type="evidence" value="ECO:0007669"/>
    <property type="project" value="TreeGrafter"/>
</dbReference>
<evidence type="ECO:0000256" key="1">
    <source>
        <dbReference type="ARBA" id="ARBA00010052"/>
    </source>
</evidence>
<keyword evidence="3" id="KW-0479">Metal-binding</keyword>
<dbReference type="AlphaFoldDB" id="A0A9W7WS38"/>
<feature type="domain" description="DNA/RNA non-specific endonuclease/pyrophosphatase/phosphodiesterase" evidence="6">
    <location>
        <begin position="759"/>
        <end position="963"/>
    </location>
</feature>
<feature type="active site" description="Proton acceptor" evidence="2">
    <location>
        <position position="828"/>
    </location>
</feature>
<gene>
    <name evidence="7" type="ORF">IRJ41_000229</name>
</gene>
<dbReference type="GO" id="GO:0005634">
    <property type="term" value="C:nucleus"/>
    <property type="evidence" value="ECO:0007669"/>
    <property type="project" value="TreeGrafter"/>
</dbReference>
<dbReference type="Gene3D" id="3.40.570.10">
    <property type="entry name" value="Extracellular Endonuclease, subunit A"/>
    <property type="match status" value="3"/>
</dbReference>
<dbReference type="InterPro" id="IPR044929">
    <property type="entry name" value="DNA/RNA_non-sp_Endonuclease_sf"/>
</dbReference>
<dbReference type="InterPro" id="IPR001604">
    <property type="entry name" value="Endo_G_ENPP1-like_dom"/>
</dbReference>
<dbReference type="SMART" id="SM00477">
    <property type="entry name" value="NUC"/>
    <property type="match status" value="3"/>
</dbReference>
<feature type="compositionally biased region" description="Basic and acidic residues" evidence="4">
    <location>
        <begin position="8"/>
        <end position="22"/>
    </location>
</feature>
<dbReference type="GO" id="GO:0046872">
    <property type="term" value="F:metal ion binding"/>
    <property type="evidence" value="ECO:0007669"/>
    <property type="project" value="UniProtKB-KW"/>
</dbReference>
<proteinExistence type="inferred from homology"/>
<sequence>MAQASQRDTPRESRDRESERAGTRRCISMSKEQSFLSPTVQNLHCSPLRRPKNISRRKMILIRIEPKLYRFEPVSPDEDENGSEAHACKTLYQWYTGVLLCGRRCCHCCMVAMVFWVTGLDRTCHPSLNKVICPKSDWLLQHSKSKDYQADFQARRGGWRSCKVCANKPRQILKGRLAADLQVKMSKRKTSDLDTTRKGGRAPPEVSLDHGLRDAENEIKKKYNIDKNTTVWNEDDVKKAWGKTKRMDKYSRRRKTWSLAIILQAMYDRADNSFGKRYFPEDYTKDDDSIMFLDAPQKRKKFGSNDSMIHEYFRAINNTRSNEEYRNGQYHRGHLAAAANHKWSQKATDDTFLLSNRAPQKGDLNKSGWKNLEEKCREYTTTCRNFYVYSGPLYCPTERNVSKITYRIVGDKAVPSHFFKVIILEKNDGTLDVECYTVANADNQPYKTRKLYEIERMSGLVFSEKSPSVSNEEERVTVRWKAEEKTTSAENAGLHFRNEDLVTIETDVIAARVLSNGPVVTTREGGSKKMNEELQRGHLAAAANHNWSQKAMDDTFLFSNMSPQHGSLNTKYWCYLEDYCRKYITDEICTNVYVYTGPLYCPDEGKDEFQYKIVGQLENKDFKAKPTHFFKVIILEYTNGKRELECYMMPNENIDNKKSENEKRLQKEYIMCMKEVCGLQEPIFSEEDPDKLAKLWNLYGEKLFLYKKNLEDIERASGLLFREESLSQDYEEQRVETQQAGQKMYKLIDGVPSLTQTMKKTSYVMQYDNRTRNAAWVFEILNEKTLDKKKKEAEEVAERSTKFFQDRMIHEYYRASKEVYRGNYERGHLAAAANHKWSQKATDDTFLLSNIAPQKADLNKNDWKKLEKKCRNYTKTCRNVYVYSGPLYCPTERNVSKITYRIVGDKAVPSHFFKVIILEKNDGTLDVECYTVANADNQPYKTRKLYEIERMSGLVFSEKSPSVSNEEERVTVRWKAEEKTSEMNSVDTTFTITRSQDSKEQVF</sequence>
<feature type="domain" description="ENPP1-3/EXOG-like endonuclease/phosphodiesterase" evidence="5">
    <location>
        <begin position="243"/>
        <end position="469"/>
    </location>
</feature>
<feature type="domain" description="ENPP1-3/EXOG-like endonuclease/phosphodiesterase" evidence="5">
    <location>
        <begin position="482"/>
        <end position="676"/>
    </location>
</feature>